<gene>
    <name evidence="3" type="ORF">C1SCF055_LOCUS24605</name>
</gene>
<name>A0A9P1CWD7_9DINO</name>
<dbReference type="EMBL" id="CAMXCT020002458">
    <property type="protein sequence ID" value="CAL1151667.1"/>
    <property type="molecule type" value="Genomic_DNA"/>
</dbReference>
<dbReference type="EMBL" id="CAMXCT010002458">
    <property type="protein sequence ID" value="CAI3998292.1"/>
    <property type="molecule type" value="Genomic_DNA"/>
</dbReference>
<dbReference type="AlphaFoldDB" id="A0A9P1CWD7"/>
<keyword evidence="2" id="KW-0732">Signal</keyword>
<organism evidence="3">
    <name type="scientific">Cladocopium goreaui</name>
    <dbReference type="NCBI Taxonomy" id="2562237"/>
    <lineage>
        <taxon>Eukaryota</taxon>
        <taxon>Sar</taxon>
        <taxon>Alveolata</taxon>
        <taxon>Dinophyceae</taxon>
        <taxon>Suessiales</taxon>
        <taxon>Symbiodiniaceae</taxon>
        <taxon>Cladocopium</taxon>
    </lineage>
</organism>
<dbReference type="Proteomes" id="UP001152797">
    <property type="component" value="Unassembled WGS sequence"/>
</dbReference>
<reference evidence="4" key="2">
    <citation type="submission" date="2024-04" db="EMBL/GenBank/DDBJ databases">
        <authorList>
            <person name="Chen Y."/>
            <person name="Shah S."/>
            <person name="Dougan E. K."/>
            <person name="Thang M."/>
            <person name="Chan C."/>
        </authorList>
    </citation>
    <scope>NUCLEOTIDE SEQUENCE [LARGE SCALE GENOMIC DNA]</scope>
</reference>
<feature type="transmembrane region" description="Helical" evidence="1">
    <location>
        <begin position="74"/>
        <end position="95"/>
    </location>
</feature>
<feature type="signal peptide" evidence="2">
    <location>
        <begin position="1"/>
        <end position="26"/>
    </location>
</feature>
<feature type="transmembrane region" description="Helical" evidence="1">
    <location>
        <begin position="133"/>
        <end position="154"/>
    </location>
</feature>
<protein>
    <submittedName>
        <fullName evidence="5">Very-long-chain (3R)-3-hydroxyacyl-CoA dehydratase</fullName>
    </submittedName>
</protein>
<evidence type="ECO:0000256" key="2">
    <source>
        <dbReference type="SAM" id="SignalP"/>
    </source>
</evidence>
<keyword evidence="1" id="KW-1133">Transmembrane helix</keyword>
<keyword evidence="6" id="KW-1185">Reference proteome</keyword>
<sequence>MHPALQLVNAVALLSWSLLLLHAVAPAAGPFGGNAGLRADNARSLFLVLQGLMATEVVAITSSRKLSIGNLMQTMLGVLICLFRISCAILVVPFLENALLQKVLLAGWSFSDTVRYSALLGKDVRFLQLLRRFCSALLFLLVASAEIAACWTVLETVATTAKALLQVQIIVTALGLPVGTMMFLKSAMKSKSKDSKEE</sequence>
<comment type="caution">
    <text evidence="3">The sequence shown here is derived from an EMBL/GenBank/DDBJ whole genome shotgun (WGS) entry which is preliminary data.</text>
</comment>
<evidence type="ECO:0000313" key="4">
    <source>
        <dbReference type="EMBL" id="CAL1151667.1"/>
    </source>
</evidence>
<keyword evidence="1" id="KW-0812">Transmembrane</keyword>
<evidence type="ECO:0000313" key="3">
    <source>
        <dbReference type="EMBL" id="CAI3998292.1"/>
    </source>
</evidence>
<evidence type="ECO:0000313" key="6">
    <source>
        <dbReference type="Proteomes" id="UP001152797"/>
    </source>
</evidence>
<feature type="chain" id="PRO_5043270867" evidence="2">
    <location>
        <begin position="27"/>
        <end position="198"/>
    </location>
</feature>
<keyword evidence="1" id="KW-0472">Membrane</keyword>
<accession>A0A9P1CWD7</accession>
<dbReference type="EMBL" id="CAMXCT030002458">
    <property type="protein sequence ID" value="CAL4785604.1"/>
    <property type="molecule type" value="Genomic_DNA"/>
</dbReference>
<reference evidence="3" key="1">
    <citation type="submission" date="2022-10" db="EMBL/GenBank/DDBJ databases">
        <authorList>
            <person name="Chen Y."/>
            <person name="Dougan E. K."/>
            <person name="Chan C."/>
            <person name="Rhodes N."/>
            <person name="Thang M."/>
        </authorList>
    </citation>
    <scope>NUCLEOTIDE SEQUENCE</scope>
</reference>
<dbReference type="OrthoDB" id="10485477at2759"/>
<feature type="transmembrane region" description="Helical" evidence="1">
    <location>
        <begin position="166"/>
        <end position="184"/>
    </location>
</feature>
<evidence type="ECO:0000256" key="1">
    <source>
        <dbReference type="SAM" id="Phobius"/>
    </source>
</evidence>
<evidence type="ECO:0000313" key="5">
    <source>
        <dbReference type="EMBL" id="CAL4785604.1"/>
    </source>
</evidence>
<proteinExistence type="predicted"/>